<proteinExistence type="predicted"/>
<comment type="caution">
    <text evidence="2">The sequence shown here is derived from an EMBL/GenBank/DDBJ whole genome shotgun (WGS) entry which is preliminary data.</text>
</comment>
<dbReference type="AlphaFoldDB" id="A0A6G4UD10"/>
<reference evidence="2 3" key="1">
    <citation type="submission" date="2020-02" db="EMBL/GenBank/DDBJ databases">
        <title>Whole-genome analyses of novel actinobacteria.</title>
        <authorList>
            <person name="Sahin N."/>
        </authorList>
    </citation>
    <scope>NUCLEOTIDE SEQUENCE [LARGE SCALE GENOMIC DNA]</scope>
    <source>
        <strain evidence="2 3">A7024</strain>
    </source>
</reference>
<dbReference type="Pfam" id="PF01590">
    <property type="entry name" value="GAF"/>
    <property type="match status" value="1"/>
</dbReference>
<evidence type="ECO:0000313" key="2">
    <source>
        <dbReference type="EMBL" id="NGN69600.1"/>
    </source>
</evidence>
<gene>
    <name evidence="2" type="ORF">G5C51_37660</name>
</gene>
<dbReference type="Gene3D" id="3.30.450.40">
    <property type="match status" value="1"/>
</dbReference>
<keyword evidence="3" id="KW-1185">Reference proteome</keyword>
<evidence type="ECO:0000259" key="1">
    <source>
        <dbReference type="Pfam" id="PF01590"/>
    </source>
</evidence>
<organism evidence="2 3">
    <name type="scientific">Streptomyces coryli</name>
    <dbReference type="NCBI Taxonomy" id="1128680"/>
    <lineage>
        <taxon>Bacteria</taxon>
        <taxon>Bacillati</taxon>
        <taxon>Actinomycetota</taxon>
        <taxon>Actinomycetes</taxon>
        <taxon>Kitasatosporales</taxon>
        <taxon>Streptomycetaceae</taxon>
        <taxon>Streptomyces</taxon>
    </lineage>
</organism>
<sequence>MRNPPLDSARPPAGTDPRTYARLLAGVHDAVLEGERPPAPPRPVIAESWHRLMSHGLNADVGASAGLLPVDEVERERQSSGLSAVLDTLREGLLGIADAALQIMIVTDPHGHVLWRGGSRAVLNKAYGLGFVEGANWSEDHVGTNAIGTTLITGRPTQVHSAEHFVRTHHAWTCAGAPVHAARDGRLLGVVDVSGPAATVHPSTLGLVNAVAKLAESELRTEHAKDLDRLRAIAAPLLARLTGRAVVTDPYGWVAAVSGMPPADRILLPARVGEHGNWLPGLGQCTFEPLPGGWLIRPAETDVSLPTRVLLDVRRPRNASVTVIGASGTWTHELSPRHAELLLLLAAHPDGRSAAGLAADLFGDAERTVTVRAEVSRLRRRLGGVLQHRPYRFADGLEVEVARPADPTELLPHSSAPAVARMRWG</sequence>
<evidence type="ECO:0000313" key="3">
    <source>
        <dbReference type="Proteomes" id="UP000481583"/>
    </source>
</evidence>
<accession>A0A6G4UD10</accession>
<name>A0A6G4UD10_9ACTN</name>
<dbReference type="EMBL" id="JAAKZV010000315">
    <property type="protein sequence ID" value="NGN69600.1"/>
    <property type="molecule type" value="Genomic_DNA"/>
</dbReference>
<dbReference type="RefSeq" id="WP_165244676.1">
    <property type="nucleotide sequence ID" value="NZ_JAAKZV010000315.1"/>
</dbReference>
<dbReference type="Proteomes" id="UP000481583">
    <property type="component" value="Unassembled WGS sequence"/>
</dbReference>
<dbReference type="InterPro" id="IPR029016">
    <property type="entry name" value="GAF-like_dom_sf"/>
</dbReference>
<dbReference type="InterPro" id="IPR003018">
    <property type="entry name" value="GAF"/>
</dbReference>
<protein>
    <submittedName>
        <fullName evidence="2">GAF domain-containing protein</fullName>
    </submittedName>
</protein>
<feature type="domain" description="GAF" evidence="1">
    <location>
        <begin position="84"/>
        <end position="218"/>
    </location>
</feature>